<dbReference type="AlphaFoldDB" id="A0A5C3NIZ1"/>
<evidence type="ECO:0000313" key="1">
    <source>
        <dbReference type="EMBL" id="TFK57362.1"/>
    </source>
</evidence>
<reference evidence="1 2" key="1">
    <citation type="journal article" date="2019" name="Nat. Ecol. Evol.">
        <title>Megaphylogeny resolves global patterns of mushroom evolution.</title>
        <authorList>
            <person name="Varga T."/>
            <person name="Krizsan K."/>
            <person name="Foldi C."/>
            <person name="Dima B."/>
            <person name="Sanchez-Garcia M."/>
            <person name="Sanchez-Ramirez S."/>
            <person name="Szollosi G.J."/>
            <person name="Szarkandi J.G."/>
            <person name="Papp V."/>
            <person name="Albert L."/>
            <person name="Andreopoulos W."/>
            <person name="Angelini C."/>
            <person name="Antonin V."/>
            <person name="Barry K.W."/>
            <person name="Bougher N.L."/>
            <person name="Buchanan P."/>
            <person name="Buyck B."/>
            <person name="Bense V."/>
            <person name="Catcheside P."/>
            <person name="Chovatia M."/>
            <person name="Cooper J."/>
            <person name="Damon W."/>
            <person name="Desjardin D."/>
            <person name="Finy P."/>
            <person name="Geml J."/>
            <person name="Haridas S."/>
            <person name="Hughes K."/>
            <person name="Justo A."/>
            <person name="Karasinski D."/>
            <person name="Kautmanova I."/>
            <person name="Kiss B."/>
            <person name="Kocsube S."/>
            <person name="Kotiranta H."/>
            <person name="LaButti K.M."/>
            <person name="Lechner B.E."/>
            <person name="Liimatainen K."/>
            <person name="Lipzen A."/>
            <person name="Lukacs Z."/>
            <person name="Mihaltcheva S."/>
            <person name="Morgado L.N."/>
            <person name="Niskanen T."/>
            <person name="Noordeloos M.E."/>
            <person name="Ohm R.A."/>
            <person name="Ortiz-Santana B."/>
            <person name="Ovrebo C."/>
            <person name="Racz N."/>
            <person name="Riley R."/>
            <person name="Savchenko A."/>
            <person name="Shiryaev A."/>
            <person name="Soop K."/>
            <person name="Spirin V."/>
            <person name="Szebenyi C."/>
            <person name="Tomsovsky M."/>
            <person name="Tulloss R.E."/>
            <person name="Uehling J."/>
            <person name="Grigoriev I.V."/>
            <person name="Vagvolgyi C."/>
            <person name="Papp T."/>
            <person name="Martin F.M."/>
            <person name="Miettinen O."/>
            <person name="Hibbett D.S."/>
            <person name="Nagy L.G."/>
        </authorList>
    </citation>
    <scope>NUCLEOTIDE SEQUENCE [LARGE SCALE GENOMIC DNA]</scope>
    <source>
        <strain evidence="1 2">OMC1185</strain>
    </source>
</reference>
<dbReference type="OrthoDB" id="3248548at2759"/>
<evidence type="ECO:0000313" key="2">
    <source>
        <dbReference type="Proteomes" id="UP000305948"/>
    </source>
</evidence>
<sequence>MKRIHDEAFGLAAEPQLRSALASLLKVPEDEAEAILAERIKNVQAFIAVLFGNSADLTPHQYKKAKLSLPCFSAAKWDDVAGQHGLPQAYQRLRTGGANAYSAPTCYLAPSFHRAVFQNGWRVLDVYQESEVQTREAARVRTLEPFLVAVMAIFRGRIIDKPESPMRRTLETSGGEVVHEILAAEGALFFVVELKLLMTSEQDHVAQLFLEMLSAAEENADIPTNRQLRIHGLLTDLSTYHFYSYDPVEKKFAFDLVTVVSGVREEKLGRMIPVTNKIFSILLAAYIGVLKTRAEDEAYARVDYPNALALANEAHTLFTKKSASKDELETQANKALTVLQQSISIVPREAQLTSELEPEPVTADELERVADRWVDRYCLRALKPS</sequence>
<keyword evidence="2" id="KW-1185">Reference proteome</keyword>
<name>A0A5C3NIZ1_9AGAM</name>
<dbReference type="Proteomes" id="UP000305948">
    <property type="component" value="Unassembled WGS sequence"/>
</dbReference>
<gene>
    <name evidence="1" type="ORF">OE88DRAFT_1651042</name>
</gene>
<proteinExistence type="predicted"/>
<accession>A0A5C3NIZ1</accession>
<protein>
    <submittedName>
        <fullName evidence="1">Uncharacterized protein</fullName>
    </submittedName>
</protein>
<organism evidence="1 2">
    <name type="scientific">Heliocybe sulcata</name>
    <dbReference type="NCBI Taxonomy" id="5364"/>
    <lineage>
        <taxon>Eukaryota</taxon>
        <taxon>Fungi</taxon>
        <taxon>Dikarya</taxon>
        <taxon>Basidiomycota</taxon>
        <taxon>Agaricomycotina</taxon>
        <taxon>Agaricomycetes</taxon>
        <taxon>Gloeophyllales</taxon>
        <taxon>Gloeophyllaceae</taxon>
        <taxon>Heliocybe</taxon>
    </lineage>
</organism>
<dbReference type="EMBL" id="ML213503">
    <property type="protein sequence ID" value="TFK57362.1"/>
    <property type="molecule type" value="Genomic_DNA"/>
</dbReference>